<evidence type="ECO:0000313" key="4">
    <source>
        <dbReference type="RefSeq" id="XP_033572173.1"/>
    </source>
</evidence>
<name>A0A6A6Y991_9PEZI</name>
<dbReference type="Proteomes" id="UP000504636">
    <property type="component" value="Unplaced"/>
</dbReference>
<evidence type="ECO:0000313" key="3">
    <source>
        <dbReference type="Proteomes" id="UP000504636"/>
    </source>
</evidence>
<evidence type="ECO:0000256" key="1">
    <source>
        <dbReference type="SAM" id="MobiDB-lite"/>
    </source>
</evidence>
<organism evidence="2">
    <name type="scientific">Mytilinidion resinicola</name>
    <dbReference type="NCBI Taxonomy" id="574789"/>
    <lineage>
        <taxon>Eukaryota</taxon>
        <taxon>Fungi</taxon>
        <taxon>Dikarya</taxon>
        <taxon>Ascomycota</taxon>
        <taxon>Pezizomycotina</taxon>
        <taxon>Dothideomycetes</taxon>
        <taxon>Pleosporomycetidae</taxon>
        <taxon>Mytilinidiales</taxon>
        <taxon>Mytilinidiaceae</taxon>
        <taxon>Mytilinidion</taxon>
    </lineage>
</organism>
<protein>
    <submittedName>
        <fullName evidence="2 4">Uncharacterized protein</fullName>
    </submittedName>
</protein>
<dbReference type="EMBL" id="MU003710">
    <property type="protein sequence ID" value="KAF2805209.1"/>
    <property type="molecule type" value="Genomic_DNA"/>
</dbReference>
<evidence type="ECO:0000313" key="2">
    <source>
        <dbReference type="EMBL" id="KAF2805209.1"/>
    </source>
</evidence>
<gene>
    <name evidence="2 4" type="ORF">BDZ99DRAFT_466861</name>
</gene>
<dbReference type="RefSeq" id="XP_033572173.1">
    <property type="nucleotide sequence ID" value="XM_033720881.1"/>
</dbReference>
<proteinExistence type="predicted"/>
<dbReference type="OrthoDB" id="5204833at2759"/>
<keyword evidence="3" id="KW-1185">Reference proteome</keyword>
<dbReference type="GeneID" id="54461774"/>
<feature type="region of interest" description="Disordered" evidence="1">
    <location>
        <begin position="129"/>
        <end position="214"/>
    </location>
</feature>
<dbReference type="AlphaFoldDB" id="A0A6A6Y991"/>
<reference evidence="2 4" key="1">
    <citation type="journal article" date="2020" name="Stud. Mycol.">
        <title>101 Dothideomycetes genomes: a test case for predicting lifestyles and emergence of pathogens.</title>
        <authorList>
            <person name="Haridas S."/>
            <person name="Albert R."/>
            <person name="Binder M."/>
            <person name="Bloem J."/>
            <person name="Labutti K."/>
            <person name="Salamov A."/>
            <person name="Andreopoulos B."/>
            <person name="Baker S."/>
            <person name="Barry K."/>
            <person name="Bills G."/>
            <person name="Bluhm B."/>
            <person name="Cannon C."/>
            <person name="Castanera R."/>
            <person name="Culley D."/>
            <person name="Daum C."/>
            <person name="Ezra D."/>
            <person name="Gonzalez J."/>
            <person name="Henrissat B."/>
            <person name="Kuo A."/>
            <person name="Liang C."/>
            <person name="Lipzen A."/>
            <person name="Lutzoni F."/>
            <person name="Magnuson J."/>
            <person name="Mondo S."/>
            <person name="Nolan M."/>
            <person name="Ohm R."/>
            <person name="Pangilinan J."/>
            <person name="Park H.-J."/>
            <person name="Ramirez L."/>
            <person name="Alfaro M."/>
            <person name="Sun H."/>
            <person name="Tritt A."/>
            <person name="Yoshinaga Y."/>
            <person name="Zwiers L.-H."/>
            <person name="Turgeon B."/>
            <person name="Goodwin S."/>
            <person name="Spatafora J."/>
            <person name="Crous P."/>
            <person name="Grigoriev I."/>
        </authorList>
    </citation>
    <scope>NUCLEOTIDE SEQUENCE</scope>
    <source>
        <strain evidence="2 4">CBS 304.34</strain>
    </source>
</reference>
<accession>A0A6A6Y991</accession>
<feature type="compositionally biased region" description="Polar residues" evidence="1">
    <location>
        <begin position="66"/>
        <end position="77"/>
    </location>
</feature>
<feature type="region of interest" description="Disordered" evidence="1">
    <location>
        <begin position="29"/>
        <end position="77"/>
    </location>
</feature>
<sequence>MSPPPGLNLDVELPRVPVTAPTRKHVNFTASAVAKDEQPATPSREAPDRAASEVPLPSTVAYPTLPNGNGFNLPDTTSARRLTVGDQPGSGPGSFTFRSEKAVNFGPATNGLQRSGDLPKIGTIRHVRSSDAHDMNAETEGGGKKRKLEVVGEDFDKENDRQEEVSRASKKLKSNLHAGPRTPASKLPRRLDKRAGSLTPARLNLLATPKRRCG</sequence>
<reference evidence="4" key="3">
    <citation type="submission" date="2025-04" db="UniProtKB">
        <authorList>
            <consortium name="RefSeq"/>
        </authorList>
    </citation>
    <scope>IDENTIFICATION</scope>
    <source>
        <strain evidence="4">CBS 304.34</strain>
    </source>
</reference>
<reference evidence="4" key="2">
    <citation type="submission" date="2020-04" db="EMBL/GenBank/DDBJ databases">
        <authorList>
            <consortium name="NCBI Genome Project"/>
        </authorList>
    </citation>
    <scope>NUCLEOTIDE SEQUENCE</scope>
    <source>
        <strain evidence="4">CBS 304.34</strain>
    </source>
</reference>
<feature type="compositionally biased region" description="Basic and acidic residues" evidence="1">
    <location>
        <begin position="158"/>
        <end position="167"/>
    </location>
</feature>